<keyword evidence="7" id="KW-0949">S-adenosyl-L-methionine</keyword>
<organism evidence="11 12">
    <name type="scientific">Papiliotrema laurentii</name>
    <name type="common">Cryptococcus laurentii</name>
    <dbReference type="NCBI Taxonomy" id="5418"/>
    <lineage>
        <taxon>Eukaryota</taxon>
        <taxon>Fungi</taxon>
        <taxon>Dikarya</taxon>
        <taxon>Basidiomycota</taxon>
        <taxon>Agaricomycotina</taxon>
        <taxon>Tremellomycetes</taxon>
        <taxon>Tremellales</taxon>
        <taxon>Rhynchogastremaceae</taxon>
        <taxon>Papiliotrema</taxon>
    </lineage>
</organism>
<evidence type="ECO:0000256" key="2">
    <source>
        <dbReference type="ARBA" id="ARBA00004496"/>
    </source>
</evidence>
<evidence type="ECO:0000313" key="11">
    <source>
        <dbReference type="EMBL" id="KAK1920887.1"/>
    </source>
</evidence>
<dbReference type="Gene3D" id="3.40.50.150">
    <property type="entry name" value="Vaccinia Virus protein VP39"/>
    <property type="match status" value="1"/>
</dbReference>
<gene>
    <name evidence="11" type="ORF">DB88DRAFT_501389</name>
</gene>
<name>A0AAD9CSW3_PAPLA</name>
<feature type="region of interest" description="Disordered" evidence="10">
    <location>
        <begin position="96"/>
        <end position="115"/>
    </location>
</feature>
<keyword evidence="12" id="KW-1185">Reference proteome</keyword>
<evidence type="ECO:0000313" key="12">
    <source>
        <dbReference type="Proteomes" id="UP001182556"/>
    </source>
</evidence>
<dbReference type="PANTHER" id="PTHR14614:SF39">
    <property type="entry name" value="HISTIDINE PROTEIN METHYLTRANSFERASE 1 HOMOLOG"/>
    <property type="match status" value="1"/>
</dbReference>
<evidence type="ECO:0000256" key="4">
    <source>
        <dbReference type="ARBA" id="ARBA00022490"/>
    </source>
</evidence>
<evidence type="ECO:0000256" key="3">
    <source>
        <dbReference type="ARBA" id="ARBA00012533"/>
    </source>
</evidence>
<keyword evidence="4" id="KW-0963">Cytoplasm</keyword>
<dbReference type="InterPro" id="IPR019410">
    <property type="entry name" value="Methyltransf_16"/>
</dbReference>
<evidence type="ECO:0000256" key="9">
    <source>
        <dbReference type="ARBA" id="ARBA00038126"/>
    </source>
</evidence>
<comment type="subcellular location">
    <subcellularLocation>
        <location evidence="2">Cytoplasm</location>
    </subcellularLocation>
    <subcellularLocation>
        <location evidence="1">Nucleus</location>
    </subcellularLocation>
</comment>
<evidence type="ECO:0000256" key="7">
    <source>
        <dbReference type="ARBA" id="ARBA00022691"/>
    </source>
</evidence>
<evidence type="ECO:0000256" key="8">
    <source>
        <dbReference type="ARBA" id="ARBA00023242"/>
    </source>
</evidence>
<dbReference type="PANTHER" id="PTHR14614">
    <property type="entry name" value="HEPATOCELLULAR CARCINOMA-ASSOCIATED ANTIGEN"/>
    <property type="match status" value="1"/>
</dbReference>
<comment type="similarity">
    <text evidence="9">Belongs to the methyltransferase superfamily. METTL18 family.</text>
</comment>
<evidence type="ECO:0000256" key="1">
    <source>
        <dbReference type="ARBA" id="ARBA00004123"/>
    </source>
</evidence>
<dbReference type="GO" id="GO:0032259">
    <property type="term" value="P:methylation"/>
    <property type="evidence" value="ECO:0007669"/>
    <property type="project" value="UniProtKB-KW"/>
</dbReference>
<proteinExistence type="inferred from homology"/>
<dbReference type="AlphaFoldDB" id="A0AAD9CSW3"/>
<dbReference type="Proteomes" id="UP001182556">
    <property type="component" value="Unassembled WGS sequence"/>
</dbReference>
<dbReference type="GO" id="GO:0005737">
    <property type="term" value="C:cytoplasm"/>
    <property type="evidence" value="ECO:0007669"/>
    <property type="project" value="UniProtKB-SubCell"/>
</dbReference>
<evidence type="ECO:0000256" key="5">
    <source>
        <dbReference type="ARBA" id="ARBA00022603"/>
    </source>
</evidence>
<reference evidence="11" key="1">
    <citation type="submission" date="2023-02" db="EMBL/GenBank/DDBJ databases">
        <title>Identification and recombinant expression of a fungal hydrolase from Papiliotrema laurentii that hydrolyzes apple cutin and clears colloidal polyester polyurethane.</title>
        <authorList>
            <consortium name="DOE Joint Genome Institute"/>
            <person name="Roman V.A."/>
            <person name="Bojanowski C."/>
            <person name="Crable B.R."/>
            <person name="Wagner D.N."/>
            <person name="Hung C.S."/>
            <person name="Nadeau L.J."/>
            <person name="Schratz L."/>
            <person name="Haridas S."/>
            <person name="Pangilinan J."/>
            <person name="Lipzen A."/>
            <person name="Na H."/>
            <person name="Yan M."/>
            <person name="Ng V."/>
            <person name="Grigoriev I.V."/>
            <person name="Spatafora J.W."/>
            <person name="Barlow D."/>
            <person name="Biffinger J."/>
            <person name="Kelley-Loughnane N."/>
            <person name="Varaljay V.A."/>
            <person name="Crookes-Goodson W.J."/>
        </authorList>
    </citation>
    <scope>NUCLEOTIDE SEQUENCE</scope>
    <source>
        <strain evidence="11">5307AH</strain>
    </source>
</reference>
<evidence type="ECO:0000256" key="10">
    <source>
        <dbReference type="SAM" id="MobiDB-lite"/>
    </source>
</evidence>
<comment type="caution">
    <text evidence="11">The sequence shown here is derived from an EMBL/GenBank/DDBJ whole genome shotgun (WGS) entry which is preliminary data.</text>
</comment>
<evidence type="ECO:0000256" key="6">
    <source>
        <dbReference type="ARBA" id="ARBA00022679"/>
    </source>
</evidence>
<dbReference type="GO" id="GO:0005634">
    <property type="term" value="C:nucleus"/>
    <property type="evidence" value="ECO:0007669"/>
    <property type="project" value="UniProtKB-SubCell"/>
</dbReference>
<keyword evidence="5" id="KW-0489">Methyltransferase</keyword>
<sequence>MFKFDFEVEEEENSDLQLDLPGPSSPRQPAQGVGADQGETSQPKAAQPCHHVSLDDLLDTLPEAISYSPLYVPGLVQPVLRRDLFDMRFQLTQKDKAAAEGKDAAGGPDGDDEDYVDSSTDLVPGLYEGGLKTWEGGVDLVEVLSTTENVSDWVDGARVIEVGCGTAIPSAYLVSSLFTSKPPAASAKTIFHLQDFNKPVLELVSLPNLLLALLPHTPPEALRENDPESNEIEEVLVDITKPGILTITETVKTAFKDLLAQRNVELRFTYGHWSGLAESIQEEGRYDLVLTSETIYAEESVDDLLAVLRASYRGEQAEGRGRVEVGLEESLDSMRLSPWKTRPLRDGSETVILIAAKVLYFGVGGGVQDFLRKVERGGGWHESVKDWVTGVGRTLVRVGW</sequence>
<dbReference type="EMBL" id="JAODAN010000012">
    <property type="protein sequence ID" value="KAK1920887.1"/>
    <property type="molecule type" value="Genomic_DNA"/>
</dbReference>
<dbReference type="EC" id="2.1.1.85" evidence="3"/>
<dbReference type="InterPro" id="IPR029063">
    <property type="entry name" value="SAM-dependent_MTases_sf"/>
</dbReference>
<keyword evidence="6" id="KW-0808">Transferase</keyword>
<protein>
    <recommendedName>
        <fullName evidence="3">protein-histidine N-methyltransferase</fullName>
        <ecNumber evidence="3">2.1.1.85</ecNumber>
    </recommendedName>
</protein>
<dbReference type="GO" id="GO:0018064">
    <property type="term" value="F:protein-L-histidine N-tele-methyltransferase activity"/>
    <property type="evidence" value="ECO:0007669"/>
    <property type="project" value="UniProtKB-EC"/>
</dbReference>
<keyword evidence="8" id="KW-0539">Nucleus</keyword>
<accession>A0AAD9CSW3</accession>
<feature type="region of interest" description="Disordered" evidence="10">
    <location>
        <begin position="1"/>
        <end position="46"/>
    </location>
</feature>